<dbReference type="Pfam" id="PF01693">
    <property type="entry name" value="Cauli_VI"/>
    <property type="match status" value="1"/>
</dbReference>
<dbReference type="GeneID" id="72420485"/>
<dbReference type="InterPro" id="IPR011320">
    <property type="entry name" value="RNase_H1_N"/>
</dbReference>
<proteinExistence type="predicted"/>
<dbReference type="SUPFAM" id="SSF55658">
    <property type="entry name" value="L9 N-domain-like"/>
    <property type="match status" value="1"/>
</dbReference>
<dbReference type="Gene3D" id="3.40.970.10">
    <property type="entry name" value="Ribonuclease H1, N-terminal domain"/>
    <property type="match status" value="1"/>
</dbReference>
<comment type="caution">
    <text evidence="2">The sequence shown here is derived from an EMBL/GenBank/DDBJ whole genome shotgun (WGS) entry which is preliminary data.</text>
</comment>
<dbReference type="RefSeq" id="WP_119369901.1">
    <property type="nucleotide sequence ID" value="NZ_QWLL01000030.1"/>
</dbReference>
<dbReference type="InterPro" id="IPR009027">
    <property type="entry name" value="Ribosomal_bL9/RNase_H1_N"/>
</dbReference>
<dbReference type="EMBL" id="QWLL01000030">
    <property type="protein sequence ID" value="RII77346.1"/>
    <property type="molecule type" value="Genomic_DNA"/>
</dbReference>
<sequence length="297" mass="32905">MAKRTRYYAVVSGKPTGIFNTWEGGAAQATQGIPGADHASFATLELALEWYRQRVPDGARYASPVIHFETSDIVPEAPHQALQTSLDGMASGQHVVFTICHPETNEPFYVGETIDLERREAHYLGSVSRKRKGVCVKIAELLAQGITPVFQVVERVDSKEAALDAKSRLYKLYVQRGLTLYNRTLEHREIHQLYHVPAVPLTAPIGDGPVYLGPHLQPSREHLKRRVKDHLSLKAPGLVSNSQAKEYLALLWAATHADLEALSFYAEATEEGPRLQANLVSGTSIDFDYANAIDRLP</sequence>
<reference evidence="2 3" key="1">
    <citation type="submission" date="2018-08" db="EMBL/GenBank/DDBJ databases">
        <title>Draft genome sequence of the cyanotroph, Pseudomonas monteilii BCN3.</title>
        <authorList>
            <person name="Jones L.B."/>
            <person name="Kunz D.A."/>
        </authorList>
    </citation>
    <scope>NUCLEOTIDE SEQUENCE [LARGE SCALE GENOMIC DNA]</scope>
    <source>
        <strain evidence="2 3">BCN3</strain>
    </source>
</reference>
<dbReference type="InterPro" id="IPR035901">
    <property type="entry name" value="GIY-YIG_endonuc_sf"/>
</dbReference>
<accession>A0A399M928</accession>
<organism evidence="2 3">
    <name type="scientific">Pseudomonas monteilii</name>
    <dbReference type="NCBI Taxonomy" id="76759"/>
    <lineage>
        <taxon>Bacteria</taxon>
        <taxon>Pseudomonadati</taxon>
        <taxon>Pseudomonadota</taxon>
        <taxon>Gammaproteobacteria</taxon>
        <taxon>Pseudomonadales</taxon>
        <taxon>Pseudomonadaceae</taxon>
        <taxon>Pseudomonas</taxon>
    </lineage>
</organism>
<evidence type="ECO:0000259" key="1">
    <source>
        <dbReference type="Pfam" id="PF01693"/>
    </source>
</evidence>
<dbReference type="SUPFAM" id="SSF82771">
    <property type="entry name" value="GIY-YIG endonuclease"/>
    <property type="match status" value="1"/>
</dbReference>
<protein>
    <submittedName>
        <fullName evidence="2">Ribonuclease H</fullName>
    </submittedName>
</protein>
<dbReference type="Proteomes" id="UP000265875">
    <property type="component" value="Unassembled WGS sequence"/>
</dbReference>
<name>A0A399M928_9PSED</name>
<dbReference type="InterPro" id="IPR037056">
    <property type="entry name" value="RNase_H1_N_sf"/>
</dbReference>
<gene>
    <name evidence="2" type="ORF">D0894_12085</name>
</gene>
<evidence type="ECO:0000313" key="3">
    <source>
        <dbReference type="Proteomes" id="UP000265875"/>
    </source>
</evidence>
<feature type="domain" description="Ribonuclease H1 N-terminal" evidence="1">
    <location>
        <begin position="6"/>
        <end position="50"/>
    </location>
</feature>
<evidence type="ECO:0000313" key="2">
    <source>
        <dbReference type="EMBL" id="RII77346.1"/>
    </source>
</evidence>
<dbReference type="AlphaFoldDB" id="A0A399M928"/>